<sequence>MGFTTAVRTCLSKYVTFSGRARRSEFWYFALFTFLVGIVSSALDHALGTDEFNEGNGVVGTVTGLALLLPSLAAAARRLHDIGRSGWWQALVYASLPLLFLAPAVGLILFLVSVVLLIVWFCTDSRPDNQYGPNPKAPASPYGDGYGGYGGAYPPPPPYGG</sequence>
<dbReference type="InterPro" id="IPR008523">
    <property type="entry name" value="DUF805"/>
</dbReference>
<dbReference type="PANTHER" id="PTHR34980">
    <property type="entry name" value="INNER MEMBRANE PROTEIN-RELATED-RELATED"/>
    <property type="match status" value="1"/>
</dbReference>
<evidence type="ECO:0000256" key="1">
    <source>
        <dbReference type="SAM" id="Phobius"/>
    </source>
</evidence>
<evidence type="ECO:0000313" key="3">
    <source>
        <dbReference type="Proteomes" id="UP000549911"/>
    </source>
</evidence>
<feature type="transmembrane region" description="Helical" evidence="1">
    <location>
        <begin position="26"/>
        <end position="43"/>
    </location>
</feature>
<protein>
    <submittedName>
        <fullName evidence="2">Uncharacterized membrane protein YhaH (DUF805 family)</fullName>
    </submittedName>
</protein>
<proteinExistence type="predicted"/>
<reference evidence="2 3" key="2">
    <citation type="submission" date="2020-08" db="EMBL/GenBank/DDBJ databases">
        <title>The Agave Microbiome: Exploring the role of microbial communities in plant adaptations to desert environments.</title>
        <authorList>
            <person name="Partida-Martinez L.P."/>
        </authorList>
    </citation>
    <scope>NUCLEOTIDE SEQUENCE [LARGE SCALE GENOMIC DNA]</scope>
    <source>
        <strain evidence="2 3">AT2.17</strain>
    </source>
</reference>
<accession>A0A7Y9H5V7</accession>
<dbReference type="PANTHER" id="PTHR34980:SF2">
    <property type="entry name" value="INNER MEMBRANE PROTEIN YHAH-RELATED"/>
    <property type="match status" value="1"/>
</dbReference>
<evidence type="ECO:0000313" key="2">
    <source>
        <dbReference type="EMBL" id="NYE38268.1"/>
    </source>
</evidence>
<comment type="caution">
    <text evidence="2">The sequence shown here is derived from an EMBL/GenBank/DDBJ whole genome shotgun (WGS) entry which is preliminary data.</text>
</comment>
<keyword evidence="1" id="KW-1133">Transmembrane helix</keyword>
<keyword evidence="1" id="KW-0472">Membrane</keyword>
<reference evidence="2 3" key="1">
    <citation type="submission" date="2020-07" db="EMBL/GenBank/DDBJ databases">
        <authorList>
            <person name="Partida-Martinez L."/>
            <person name="Huntemann M."/>
            <person name="Clum A."/>
            <person name="Wang J."/>
            <person name="Palaniappan K."/>
            <person name="Ritter S."/>
            <person name="Chen I.-M."/>
            <person name="Stamatis D."/>
            <person name="Reddy T."/>
            <person name="O'Malley R."/>
            <person name="Daum C."/>
            <person name="Shapiro N."/>
            <person name="Ivanova N."/>
            <person name="Kyrpides N."/>
            <person name="Woyke T."/>
        </authorList>
    </citation>
    <scope>NUCLEOTIDE SEQUENCE [LARGE SCALE GENOMIC DNA]</scope>
    <source>
        <strain evidence="2 3">AT2.17</strain>
    </source>
</reference>
<feature type="transmembrane region" description="Helical" evidence="1">
    <location>
        <begin position="96"/>
        <end position="121"/>
    </location>
</feature>
<keyword evidence="1" id="KW-0812">Transmembrane</keyword>
<dbReference type="Proteomes" id="UP000549911">
    <property type="component" value="Unassembled WGS sequence"/>
</dbReference>
<gene>
    <name evidence="2" type="ORF">F4692_003416</name>
</gene>
<dbReference type="GO" id="GO:0005886">
    <property type="term" value="C:plasma membrane"/>
    <property type="evidence" value="ECO:0007669"/>
    <property type="project" value="TreeGrafter"/>
</dbReference>
<organism evidence="2 3">
    <name type="scientific">Nocardioides cavernae</name>
    <dbReference type="NCBI Taxonomy" id="1921566"/>
    <lineage>
        <taxon>Bacteria</taxon>
        <taxon>Bacillati</taxon>
        <taxon>Actinomycetota</taxon>
        <taxon>Actinomycetes</taxon>
        <taxon>Propionibacteriales</taxon>
        <taxon>Nocardioidaceae</taxon>
        <taxon>Nocardioides</taxon>
    </lineage>
</organism>
<feature type="transmembrane region" description="Helical" evidence="1">
    <location>
        <begin position="55"/>
        <end position="75"/>
    </location>
</feature>
<dbReference type="Pfam" id="PF05656">
    <property type="entry name" value="DUF805"/>
    <property type="match status" value="1"/>
</dbReference>
<keyword evidence="3" id="KW-1185">Reference proteome</keyword>
<dbReference type="RefSeq" id="WP_179620904.1">
    <property type="nucleotide sequence ID" value="NZ_JACCBW010000004.1"/>
</dbReference>
<dbReference type="EMBL" id="JACCBW010000004">
    <property type="protein sequence ID" value="NYE38268.1"/>
    <property type="molecule type" value="Genomic_DNA"/>
</dbReference>
<dbReference type="AlphaFoldDB" id="A0A7Y9H5V7"/>
<name>A0A7Y9H5V7_9ACTN</name>